<evidence type="ECO:0000259" key="1">
    <source>
        <dbReference type="Pfam" id="PF03478"/>
    </source>
</evidence>
<feature type="domain" description="KIB1-4 beta-propeller" evidence="1">
    <location>
        <begin position="31"/>
        <end position="338"/>
    </location>
</feature>
<dbReference type="Pfam" id="PF03478">
    <property type="entry name" value="Beta-prop_KIB1-4"/>
    <property type="match status" value="1"/>
</dbReference>
<name>A0A0D9WLI1_9ORYZ</name>
<reference evidence="3" key="2">
    <citation type="submission" date="2013-12" db="EMBL/GenBank/DDBJ databases">
        <authorList>
            <person name="Yu Y."/>
            <person name="Lee S."/>
            <person name="de Baynast K."/>
            <person name="Wissotski M."/>
            <person name="Liu L."/>
            <person name="Talag J."/>
            <person name="Goicoechea J."/>
            <person name="Angelova A."/>
            <person name="Jetty R."/>
            <person name="Kudrna D."/>
            <person name="Golser W."/>
            <person name="Rivera L."/>
            <person name="Zhang J."/>
            <person name="Wing R."/>
        </authorList>
    </citation>
    <scope>NUCLEOTIDE SEQUENCE</scope>
</reference>
<dbReference type="EnsemblPlants" id="LPERR06G01980.1">
    <property type="protein sequence ID" value="LPERR06G01980.1"/>
    <property type="gene ID" value="LPERR06G01980"/>
</dbReference>
<dbReference type="Gramene" id="LPERR06G01980.1">
    <property type="protein sequence ID" value="LPERR06G01980.1"/>
    <property type="gene ID" value="LPERR06G01980"/>
</dbReference>
<dbReference type="PANTHER" id="PTHR33127:SF89">
    <property type="entry name" value="OS06G0135800 PROTEIN"/>
    <property type="match status" value="1"/>
</dbReference>
<dbReference type="Proteomes" id="UP000032180">
    <property type="component" value="Chromosome 6"/>
</dbReference>
<reference evidence="2 3" key="1">
    <citation type="submission" date="2012-08" db="EMBL/GenBank/DDBJ databases">
        <title>Oryza genome evolution.</title>
        <authorList>
            <person name="Wing R.A."/>
        </authorList>
    </citation>
    <scope>NUCLEOTIDE SEQUENCE</scope>
</reference>
<dbReference type="HOGENOM" id="CLU_032864_2_0_1"/>
<protein>
    <recommendedName>
        <fullName evidence="1">KIB1-4 beta-propeller domain-containing protein</fullName>
    </recommendedName>
</protein>
<evidence type="ECO:0000313" key="3">
    <source>
        <dbReference type="Proteomes" id="UP000032180"/>
    </source>
</evidence>
<dbReference type="InterPro" id="IPR005174">
    <property type="entry name" value="KIB1-4_b-propeller"/>
</dbReference>
<proteinExistence type="predicted"/>
<sequence length="371" mass="40749">MATSMSLPCIVFDYGDTTTAYGITDGEHRPYAADELRNKRSWPTSHGWILCCDPTTLATFLLNPQSTCKIALPPFTQSPPPVNSQCSLSHEPSTAAARLTVVIVEPPESTVIWYCHVDGNEISCSKSQGTAVTDKLASSSTSPRVNGNCTDCPTTEDRLSIDFGAAGSTPAWARHEYNIGGTNVRFFDGTRLFARRFVSDLTSCRGKFYYFHSPTEYGVVDFSSSPVPAFTTVTMKAVDISDKAPPGETTARASCYTIEIDGELYRTYVFYNGFDSNTIVDVGVYRMDFRRRKTIRVRSIGDRAIVAGLSFAGWCPAAASGLRPGSIYWVSPFDNCLHVFEMGAKTKNLGEAYKGVEKPHCNSFWMISVHP</sequence>
<dbReference type="AlphaFoldDB" id="A0A0D9WLI1"/>
<dbReference type="eggNOG" id="ENOG502R1MH">
    <property type="taxonomic scope" value="Eukaryota"/>
</dbReference>
<dbReference type="PANTHER" id="PTHR33127">
    <property type="entry name" value="TRANSMEMBRANE PROTEIN"/>
    <property type="match status" value="1"/>
</dbReference>
<evidence type="ECO:0000313" key="2">
    <source>
        <dbReference type="EnsemblPlants" id="LPERR06G01980.1"/>
    </source>
</evidence>
<accession>A0A0D9WLI1</accession>
<organism evidence="2 3">
    <name type="scientific">Leersia perrieri</name>
    <dbReference type="NCBI Taxonomy" id="77586"/>
    <lineage>
        <taxon>Eukaryota</taxon>
        <taxon>Viridiplantae</taxon>
        <taxon>Streptophyta</taxon>
        <taxon>Embryophyta</taxon>
        <taxon>Tracheophyta</taxon>
        <taxon>Spermatophyta</taxon>
        <taxon>Magnoliopsida</taxon>
        <taxon>Liliopsida</taxon>
        <taxon>Poales</taxon>
        <taxon>Poaceae</taxon>
        <taxon>BOP clade</taxon>
        <taxon>Oryzoideae</taxon>
        <taxon>Oryzeae</taxon>
        <taxon>Oryzinae</taxon>
        <taxon>Leersia</taxon>
    </lineage>
</organism>
<keyword evidence="3" id="KW-1185">Reference proteome</keyword>
<reference evidence="2" key="3">
    <citation type="submission" date="2015-04" db="UniProtKB">
        <authorList>
            <consortium name="EnsemblPlants"/>
        </authorList>
    </citation>
    <scope>IDENTIFICATION</scope>
</reference>